<dbReference type="GO" id="GO:0046813">
    <property type="term" value="P:receptor-mediated virion attachment to host cell"/>
    <property type="evidence" value="ECO:0007669"/>
    <property type="project" value="TreeGrafter"/>
</dbReference>
<name>A0A921LG41_9BACE</name>
<dbReference type="Pfam" id="PF13365">
    <property type="entry name" value="Trypsin_2"/>
    <property type="match status" value="1"/>
</dbReference>
<dbReference type="SUPFAM" id="SSF50494">
    <property type="entry name" value="Trypsin-like serine proteases"/>
    <property type="match status" value="1"/>
</dbReference>
<sequence length="568" mass="63097">MKKILILPLLLFFLIQGSMAQTPKWVEKAKRAVFSVVTYDKNDKMLNTGNGFFVSEDGLALSDYTLFKGAERAVVITSEGKQMPVSLILGANDMYDVIKFRVAITEKKVPALMVAKTAPAVGSDAWMLPYSTQKSIACVTGKVKDVSKVAGEYHYYTLGMQMKDKMVSCPVVNAEGQVFGIAQKSSGVDTVTTCYAAGAAFAMSQKISALSLGDAALKKIGIRKGLPETEDQALVYLFMASSSLSGDDYEKLLDDFIRQFPANADGYLRRANYYAAKGKDDQAWYDKAVADFNQALKVAQKKDDVYYNIGKLIYAYQLSKPEKTYKDWTYDTALQNVRQAIGIDPLPIYIQMEGDILFAQQDYADALAAYEKVNASNIASPATFFSAAKTKELAKGDPKEVVALMDSCIARCPQPITADFAPYLLERAQMNMNAGQPRNAMLDYDAYHTAVKGEVNDVFYYYREQAALKARQFQRALDDIVKAIEMNPTDLTYQAEHAVVNLRVGRYEEAIQILNNILKADPKYAEAYRLLGLCQIQLKKTDEACGNFKKAKELGDPNVDELITKYCK</sequence>
<dbReference type="SMART" id="SM00028">
    <property type="entry name" value="TPR"/>
    <property type="match status" value="5"/>
</dbReference>
<gene>
    <name evidence="4" type="ORF">K8V07_04405</name>
</gene>
<feature type="chain" id="PRO_5036860474" evidence="3">
    <location>
        <begin position="21"/>
        <end position="568"/>
    </location>
</feature>
<dbReference type="InterPro" id="IPR009003">
    <property type="entry name" value="Peptidase_S1_PA"/>
</dbReference>
<evidence type="ECO:0000256" key="2">
    <source>
        <dbReference type="ARBA" id="ARBA00022803"/>
    </source>
</evidence>
<feature type="signal peptide" evidence="3">
    <location>
        <begin position="1"/>
        <end position="20"/>
    </location>
</feature>
<evidence type="ECO:0000256" key="1">
    <source>
        <dbReference type="ARBA" id="ARBA00022737"/>
    </source>
</evidence>
<dbReference type="InterPro" id="IPR050498">
    <property type="entry name" value="Ycf3"/>
</dbReference>
<dbReference type="AlphaFoldDB" id="A0A921LG41"/>
<accession>A0A921LG41</accession>
<evidence type="ECO:0000256" key="3">
    <source>
        <dbReference type="SAM" id="SignalP"/>
    </source>
</evidence>
<protein>
    <submittedName>
        <fullName evidence="4">Tetratricopeptide repeat protein</fullName>
    </submittedName>
</protein>
<reference evidence="4" key="1">
    <citation type="journal article" date="2021" name="PeerJ">
        <title>Extensive microbial diversity within the chicken gut microbiome revealed by metagenomics and culture.</title>
        <authorList>
            <person name="Gilroy R."/>
            <person name="Ravi A."/>
            <person name="Getino M."/>
            <person name="Pursley I."/>
            <person name="Horton D.L."/>
            <person name="Alikhan N.F."/>
            <person name="Baker D."/>
            <person name="Gharbi K."/>
            <person name="Hall N."/>
            <person name="Watson M."/>
            <person name="Adriaenssens E.M."/>
            <person name="Foster-Nyarko E."/>
            <person name="Jarju S."/>
            <person name="Secka A."/>
            <person name="Antonio M."/>
            <person name="Oren A."/>
            <person name="Chaudhuri R.R."/>
            <person name="La Ragione R."/>
            <person name="Hildebrand F."/>
            <person name="Pallen M.J."/>
        </authorList>
    </citation>
    <scope>NUCLEOTIDE SEQUENCE</scope>
    <source>
        <strain evidence="4">CHK154-13316</strain>
    </source>
</reference>
<dbReference type="PANTHER" id="PTHR44858:SF1">
    <property type="entry name" value="UDP-N-ACETYLGLUCOSAMINE--PEPTIDE N-ACETYLGLUCOSAMINYLTRANSFERASE SPINDLY-RELATED"/>
    <property type="match status" value="1"/>
</dbReference>
<proteinExistence type="predicted"/>
<dbReference type="PANTHER" id="PTHR44858">
    <property type="entry name" value="TETRATRICOPEPTIDE REPEAT PROTEIN 6"/>
    <property type="match status" value="1"/>
</dbReference>
<dbReference type="Gene3D" id="1.25.40.10">
    <property type="entry name" value="Tetratricopeptide repeat domain"/>
    <property type="match status" value="3"/>
</dbReference>
<dbReference type="SUPFAM" id="SSF48452">
    <property type="entry name" value="TPR-like"/>
    <property type="match status" value="2"/>
</dbReference>
<comment type="caution">
    <text evidence="4">The sequence shown here is derived from an EMBL/GenBank/DDBJ whole genome shotgun (WGS) entry which is preliminary data.</text>
</comment>
<dbReference type="InterPro" id="IPR019734">
    <property type="entry name" value="TPR_rpt"/>
</dbReference>
<reference evidence="4" key="2">
    <citation type="submission" date="2021-09" db="EMBL/GenBank/DDBJ databases">
        <authorList>
            <person name="Gilroy R."/>
        </authorList>
    </citation>
    <scope>NUCLEOTIDE SEQUENCE</scope>
    <source>
        <strain evidence="4">CHK154-13316</strain>
    </source>
</reference>
<evidence type="ECO:0000313" key="5">
    <source>
        <dbReference type="Proteomes" id="UP000747074"/>
    </source>
</evidence>
<dbReference type="EMBL" id="DYVL01000059">
    <property type="protein sequence ID" value="HJG11150.1"/>
    <property type="molecule type" value="Genomic_DNA"/>
</dbReference>
<keyword evidence="1" id="KW-0677">Repeat</keyword>
<dbReference type="InterPro" id="IPR011990">
    <property type="entry name" value="TPR-like_helical_dom_sf"/>
</dbReference>
<dbReference type="Pfam" id="PF14559">
    <property type="entry name" value="TPR_19"/>
    <property type="match status" value="1"/>
</dbReference>
<dbReference type="Proteomes" id="UP000747074">
    <property type="component" value="Unassembled WGS sequence"/>
</dbReference>
<organism evidence="4 5">
    <name type="scientific">Bacteroides xylanisolvens</name>
    <dbReference type="NCBI Taxonomy" id="371601"/>
    <lineage>
        <taxon>Bacteria</taxon>
        <taxon>Pseudomonadati</taxon>
        <taxon>Bacteroidota</taxon>
        <taxon>Bacteroidia</taxon>
        <taxon>Bacteroidales</taxon>
        <taxon>Bacteroidaceae</taxon>
        <taxon>Bacteroides</taxon>
    </lineage>
</organism>
<evidence type="ECO:0000313" key="4">
    <source>
        <dbReference type="EMBL" id="HJG11150.1"/>
    </source>
</evidence>
<keyword evidence="2" id="KW-0802">TPR repeat</keyword>
<keyword evidence="3" id="KW-0732">Signal</keyword>
<dbReference type="Gene3D" id="2.40.10.120">
    <property type="match status" value="1"/>
</dbReference>
<dbReference type="GO" id="GO:0009279">
    <property type="term" value="C:cell outer membrane"/>
    <property type="evidence" value="ECO:0007669"/>
    <property type="project" value="TreeGrafter"/>
</dbReference>